<keyword evidence="5" id="KW-0547">Nucleotide-binding</keyword>
<comment type="catalytic activity">
    <reaction evidence="1">
        <text>a ribonucleoside 5'-phosphate + H2O = a ribonucleoside + phosphate</text>
        <dbReference type="Rhea" id="RHEA:12484"/>
        <dbReference type="ChEBI" id="CHEBI:15377"/>
        <dbReference type="ChEBI" id="CHEBI:18254"/>
        <dbReference type="ChEBI" id="CHEBI:43474"/>
        <dbReference type="ChEBI" id="CHEBI:58043"/>
        <dbReference type="EC" id="3.1.3.5"/>
    </reaction>
</comment>
<dbReference type="PANTHER" id="PTHR13045">
    <property type="entry name" value="5'-NUCLEOTIDASE"/>
    <property type="match status" value="1"/>
</dbReference>
<evidence type="ECO:0000256" key="2">
    <source>
        <dbReference type="ARBA" id="ARBA00008389"/>
    </source>
</evidence>
<dbReference type="Gene3D" id="3.40.30.10">
    <property type="entry name" value="Glutaredoxin"/>
    <property type="match status" value="1"/>
</dbReference>
<dbReference type="SFLD" id="SFLDS00003">
    <property type="entry name" value="Haloacid_Dehalogenase"/>
    <property type="match status" value="1"/>
</dbReference>
<evidence type="ECO:0000256" key="4">
    <source>
        <dbReference type="ARBA" id="ARBA00022723"/>
    </source>
</evidence>
<keyword evidence="12" id="KW-1185">Reference proteome</keyword>
<name>A0A7J7CHZ4_TRIWF</name>
<dbReference type="InterPro" id="IPR036412">
    <property type="entry name" value="HAD-like_sf"/>
</dbReference>
<evidence type="ECO:0000259" key="10">
    <source>
        <dbReference type="Pfam" id="PF00462"/>
    </source>
</evidence>
<evidence type="ECO:0000256" key="9">
    <source>
        <dbReference type="SAM" id="MobiDB-lite"/>
    </source>
</evidence>
<evidence type="ECO:0000256" key="8">
    <source>
        <dbReference type="ARBA" id="ARBA00023080"/>
    </source>
</evidence>
<dbReference type="InParanoid" id="A0A7J7CHZ4"/>
<dbReference type="PROSITE" id="PS51354">
    <property type="entry name" value="GLUTAREDOXIN_2"/>
    <property type="match status" value="1"/>
</dbReference>
<dbReference type="EC" id="3.1.3.5" evidence="3"/>
<dbReference type="GO" id="GO:0005737">
    <property type="term" value="C:cytoplasm"/>
    <property type="evidence" value="ECO:0007669"/>
    <property type="project" value="InterPro"/>
</dbReference>
<dbReference type="GO" id="GO:0008253">
    <property type="term" value="F:5'-nucleotidase activity"/>
    <property type="evidence" value="ECO:0007669"/>
    <property type="project" value="UniProtKB-EC"/>
</dbReference>
<comment type="caution">
    <text evidence="11">The sequence shown here is derived from an EMBL/GenBank/DDBJ whole genome shotgun (WGS) entry which is preliminary data.</text>
</comment>
<evidence type="ECO:0000256" key="5">
    <source>
        <dbReference type="ARBA" id="ARBA00022741"/>
    </source>
</evidence>
<dbReference type="SUPFAM" id="SSF52833">
    <property type="entry name" value="Thioredoxin-like"/>
    <property type="match status" value="1"/>
</dbReference>
<dbReference type="AlphaFoldDB" id="A0A7J7CHZ4"/>
<gene>
    <name evidence="11" type="ORF">HS088_TW16G00110</name>
</gene>
<dbReference type="SFLD" id="SFLDG01128">
    <property type="entry name" value="C1.4:_5'-Nucleotidase_Like"/>
    <property type="match status" value="1"/>
</dbReference>
<dbReference type="GO" id="GO:0000287">
    <property type="term" value="F:magnesium ion binding"/>
    <property type="evidence" value="ECO:0007669"/>
    <property type="project" value="InterPro"/>
</dbReference>
<evidence type="ECO:0000313" key="11">
    <source>
        <dbReference type="EMBL" id="KAF5733670.1"/>
    </source>
</evidence>
<evidence type="ECO:0000256" key="7">
    <source>
        <dbReference type="ARBA" id="ARBA00022842"/>
    </source>
</evidence>
<keyword evidence="8" id="KW-0546">Nucleotide metabolism</keyword>
<evidence type="ECO:0000256" key="3">
    <source>
        <dbReference type="ARBA" id="ARBA00012643"/>
    </source>
</evidence>
<dbReference type="FunFam" id="1.10.150.340:FF:000001">
    <property type="entry name" value="Cytosolic 5-nucleotidase 3-like"/>
    <property type="match status" value="1"/>
</dbReference>
<accession>A0A7J7CHZ4</accession>
<comment type="similarity">
    <text evidence="2">Belongs to the pyrimidine 5'-nucleotidase family.</text>
</comment>
<dbReference type="Pfam" id="PF05822">
    <property type="entry name" value="UMPH-1"/>
    <property type="match status" value="1"/>
</dbReference>
<dbReference type="InterPro" id="IPR023214">
    <property type="entry name" value="HAD_sf"/>
</dbReference>
<keyword evidence="7" id="KW-0460">Magnesium</keyword>
<dbReference type="InterPro" id="IPR036249">
    <property type="entry name" value="Thioredoxin-like_sf"/>
</dbReference>
<evidence type="ECO:0000256" key="6">
    <source>
        <dbReference type="ARBA" id="ARBA00022801"/>
    </source>
</evidence>
<proteinExistence type="inferred from homology"/>
<dbReference type="Proteomes" id="UP000593562">
    <property type="component" value="Unassembled WGS sequence"/>
</dbReference>
<dbReference type="InterPro" id="IPR002109">
    <property type="entry name" value="Glutaredoxin"/>
</dbReference>
<dbReference type="GO" id="GO:0000166">
    <property type="term" value="F:nucleotide binding"/>
    <property type="evidence" value="ECO:0007669"/>
    <property type="project" value="UniProtKB-KW"/>
</dbReference>
<evidence type="ECO:0000313" key="12">
    <source>
        <dbReference type="Proteomes" id="UP000593562"/>
    </source>
</evidence>
<dbReference type="FunCoup" id="A0A7J7CHZ4">
    <property type="interactions" value="327"/>
</dbReference>
<dbReference type="EMBL" id="JAAARO010000016">
    <property type="protein sequence ID" value="KAF5733670.1"/>
    <property type="molecule type" value="Genomic_DNA"/>
</dbReference>
<protein>
    <recommendedName>
        <fullName evidence="3">5'-nucleotidase</fullName>
        <ecNumber evidence="3">3.1.3.5</ecNumber>
    </recommendedName>
</protein>
<dbReference type="PANTHER" id="PTHR13045:SF0">
    <property type="entry name" value="7-METHYLGUANOSINE PHOSPHATE-SPECIFIC 5'-NUCLEOTIDASE"/>
    <property type="match status" value="1"/>
</dbReference>
<dbReference type="GO" id="GO:0009117">
    <property type="term" value="P:nucleotide metabolic process"/>
    <property type="evidence" value="ECO:0007669"/>
    <property type="project" value="UniProtKB-KW"/>
</dbReference>
<evidence type="ECO:0000256" key="1">
    <source>
        <dbReference type="ARBA" id="ARBA00000815"/>
    </source>
</evidence>
<reference evidence="11 12" key="1">
    <citation type="journal article" date="2020" name="Nat. Commun.">
        <title>Genome of Tripterygium wilfordii and identification of cytochrome P450 involved in triptolide biosynthesis.</title>
        <authorList>
            <person name="Tu L."/>
            <person name="Su P."/>
            <person name="Zhang Z."/>
            <person name="Gao L."/>
            <person name="Wang J."/>
            <person name="Hu T."/>
            <person name="Zhou J."/>
            <person name="Zhang Y."/>
            <person name="Zhao Y."/>
            <person name="Liu Y."/>
            <person name="Song Y."/>
            <person name="Tong Y."/>
            <person name="Lu Y."/>
            <person name="Yang J."/>
            <person name="Xu C."/>
            <person name="Jia M."/>
            <person name="Peters R.J."/>
            <person name="Huang L."/>
            <person name="Gao W."/>
        </authorList>
    </citation>
    <scope>NUCLEOTIDE SEQUENCE [LARGE SCALE GENOMIC DNA]</scope>
    <source>
        <strain evidence="12">cv. XIE 37</strain>
        <tissue evidence="11">Leaf</tissue>
    </source>
</reference>
<organism evidence="11 12">
    <name type="scientific">Tripterygium wilfordii</name>
    <name type="common">Thunder God vine</name>
    <dbReference type="NCBI Taxonomy" id="458696"/>
    <lineage>
        <taxon>Eukaryota</taxon>
        <taxon>Viridiplantae</taxon>
        <taxon>Streptophyta</taxon>
        <taxon>Embryophyta</taxon>
        <taxon>Tracheophyta</taxon>
        <taxon>Spermatophyta</taxon>
        <taxon>Magnoliopsida</taxon>
        <taxon>eudicotyledons</taxon>
        <taxon>Gunneridae</taxon>
        <taxon>Pentapetalae</taxon>
        <taxon>rosids</taxon>
        <taxon>fabids</taxon>
        <taxon>Celastrales</taxon>
        <taxon>Celastraceae</taxon>
        <taxon>Tripterygium</taxon>
    </lineage>
</organism>
<dbReference type="SUPFAM" id="SSF56784">
    <property type="entry name" value="HAD-like"/>
    <property type="match status" value="1"/>
</dbReference>
<feature type="region of interest" description="Disordered" evidence="9">
    <location>
        <begin position="87"/>
        <end position="109"/>
    </location>
</feature>
<dbReference type="FunFam" id="3.40.50.1000:FF:000166">
    <property type="entry name" value="Cytosolic 5-nucleotidase"/>
    <property type="match status" value="1"/>
</dbReference>
<dbReference type="Gene3D" id="1.10.150.340">
    <property type="entry name" value="Pyrimidine 5'-nucleotidase (UMPH-1), N-terminal domain"/>
    <property type="match status" value="1"/>
</dbReference>
<dbReference type="InterPro" id="IPR006434">
    <property type="entry name" value="Pyrimidine_nucleotidase_eu"/>
</dbReference>
<keyword evidence="4" id="KW-0479">Metal-binding</keyword>
<sequence length="631" mass="71374">MKGMKGKLLKKLKSVKPLQIGYLMPDRIIHANAADGFVEFLPKSFSLKPQPLFFSKEEAKPKEEKQSIIEVQEPEIIDVAELMRDLEDEEMESEEERSNQESISPPVEAKDSVGLGIDSVISRKVGSKACRQTPLSEIDISSFRRPELNSGTLFDPNLLAAFEEAMKEHVRMSEADRQSRTEQVKLEKNREEEAERIVNVEEMELNKENEPPKKACRVEEENPLSVFEENCPPGGSEAVIFYTTTLRGIRKTFEDCNRIRFLLESFRVLFYERDVSMHTEYKEELWGILGGKAVPPRLFIKGRHIGGAEEVLGLHEQGKLRGNSISNQIKMEHRDASVVVVDDPQLLKQKLASIRAAGPATLQVIADFDATLTKCWLNGRRGQSSHGLLQQSNPEYDAKRQALLEYYHPLEFSPSIPIEEKTRLMEEWWGKTHGLLVEGGLTFDDIKKSVANANIAFREGVVELFELLEERDVPILIFSAGLADIIEEVLRQKVHRSFKNIEIVSNRMIFDADGHLISFKGKTIHSLNKNERALDMAAPLHEKLGDTNVLLAENFSVKERTNVLLLGDHLGDLRMSDGLDYETRISVGFLNDNIEGNLSSYRKAFDIVCLNDAPMWEAVKLVSQLFATGSN</sequence>
<keyword evidence="6" id="KW-0378">Hydrolase</keyword>
<feature type="domain" description="Glutaredoxin" evidence="10">
    <location>
        <begin position="240"/>
        <end position="305"/>
    </location>
</feature>
<dbReference type="Pfam" id="PF00462">
    <property type="entry name" value="Glutaredoxin"/>
    <property type="match status" value="1"/>
</dbReference>
<dbReference type="Gene3D" id="3.40.50.1000">
    <property type="entry name" value="HAD superfamily/HAD-like"/>
    <property type="match status" value="1"/>
</dbReference>